<keyword evidence="3" id="KW-1185">Reference proteome</keyword>
<dbReference type="PANTHER" id="PTHR23026:SF123">
    <property type="entry name" value="NAD(P)H NITROREDUCTASE RV3131-RELATED"/>
    <property type="match status" value="1"/>
</dbReference>
<dbReference type="EMBL" id="BAAAHP010000031">
    <property type="protein sequence ID" value="GAA0926196.1"/>
    <property type="molecule type" value="Genomic_DNA"/>
</dbReference>
<dbReference type="PANTHER" id="PTHR23026">
    <property type="entry name" value="NADPH NITROREDUCTASE"/>
    <property type="match status" value="1"/>
</dbReference>
<organism evidence="2 3">
    <name type="scientific">Pseudonocardia zijingensis</name>
    <dbReference type="NCBI Taxonomy" id="153376"/>
    <lineage>
        <taxon>Bacteria</taxon>
        <taxon>Bacillati</taxon>
        <taxon>Actinomycetota</taxon>
        <taxon>Actinomycetes</taxon>
        <taxon>Pseudonocardiales</taxon>
        <taxon>Pseudonocardiaceae</taxon>
        <taxon>Pseudonocardia</taxon>
    </lineage>
</organism>
<evidence type="ECO:0000313" key="2">
    <source>
        <dbReference type="EMBL" id="GAA0926196.1"/>
    </source>
</evidence>
<evidence type="ECO:0000259" key="1">
    <source>
        <dbReference type="Pfam" id="PF00881"/>
    </source>
</evidence>
<dbReference type="Gene3D" id="3.40.109.10">
    <property type="entry name" value="NADH Oxidase"/>
    <property type="match status" value="2"/>
</dbReference>
<gene>
    <name evidence="2" type="ORF">GCM10009559_11230</name>
</gene>
<accession>A0ABN1PDG0</accession>
<protein>
    <submittedName>
        <fullName evidence="2">NAD(P)H nitroreductase</fullName>
    </submittedName>
</protein>
<dbReference type="NCBIfam" id="NF047509">
    <property type="entry name" value="Rv3131_FMN_oxido"/>
    <property type="match status" value="1"/>
</dbReference>
<dbReference type="Pfam" id="PF00881">
    <property type="entry name" value="Nitroreductase"/>
    <property type="match status" value="1"/>
</dbReference>
<dbReference type="InterPro" id="IPR000415">
    <property type="entry name" value="Nitroreductase-like"/>
</dbReference>
<sequence>MIVDRRTVRSALALAVRAPSVHNSQPWRFVLGRTSVHLHTEPARWLPATDPNGRDLLVSCGIVLHHLRVALAAAGIRASVTRLPNPDQPDHLAAIELHAGPPAEADLGLVAAITCRRTDRRRFADWDVPDAFVRELIGRAAEQGAVLRSAAAGHERSLLLAAINDAAAVEDDDPACRAETALWSGRVADDTGVPAANLLREAPVARAAPARRFAQGVLEQDEDVDDGAVLLVLGAASDDPLSQLRAGEAASAVLLHATELGLATCPLSQPLEVDSAQIRIRDAVLGGTLCPQLLLRVGWAPAGPELPATPRLPIDETVERDRI</sequence>
<comment type="caution">
    <text evidence="2">The sequence shown here is derived from an EMBL/GenBank/DDBJ whole genome shotgun (WGS) entry which is preliminary data.</text>
</comment>
<reference evidence="2 3" key="1">
    <citation type="journal article" date="2019" name="Int. J. Syst. Evol. Microbiol.">
        <title>The Global Catalogue of Microorganisms (GCM) 10K type strain sequencing project: providing services to taxonomists for standard genome sequencing and annotation.</title>
        <authorList>
            <consortium name="The Broad Institute Genomics Platform"/>
            <consortium name="The Broad Institute Genome Sequencing Center for Infectious Disease"/>
            <person name="Wu L."/>
            <person name="Ma J."/>
        </authorList>
    </citation>
    <scope>NUCLEOTIDE SEQUENCE [LARGE SCALE GENOMIC DNA]</scope>
    <source>
        <strain evidence="2 3">JCM 11117</strain>
    </source>
</reference>
<dbReference type="Proteomes" id="UP001499967">
    <property type="component" value="Unassembled WGS sequence"/>
</dbReference>
<evidence type="ECO:0000313" key="3">
    <source>
        <dbReference type="Proteomes" id="UP001499967"/>
    </source>
</evidence>
<dbReference type="SUPFAM" id="SSF55469">
    <property type="entry name" value="FMN-dependent nitroreductase-like"/>
    <property type="match status" value="2"/>
</dbReference>
<dbReference type="RefSeq" id="WP_343939630.1">
    <property type="nucleotide sequence ID" value="NZ_BAAAHP010000031.1"/>
</dbReference>
<name>A0ABN1PDG0_9PSEU</name>
<dbReference type="InterPro" id="IPR050627">
    <property type="entry name" value="Nitroreductase/BluB"/>
</dbReference>
<proteinExistence type="predicted"/>
<feature type="domain" description="Nitroreductase" evidence="1">
    <location>
        <begin position="116"/>
        <end position="280"/>
    </location>
</feature>
<dbReference type="InterPro" id="IPR029479">
    <property type="entry name" value="Nitroreductase"/>
</dbReference>